<evidence type="ECO:0000313" key="3">
    <source>
        <dbReference type="Proteomes" id="UP001209540"/>
    </source>
</evidence>
<dbReference type="InterPro" id="IPR036047">
    <property type="entry name" value="F-box-like_dom_sf"/>
</dbReference>
<dbReference type="Proteomes" id="UP001209540">
    <property type="component" value="Unassembled WGS sequence"/>
</dbReference>
<dbReference type="SMART" id="SM00256">
    <property type="entry name" value="FBOX"/>
    <property type="match status" value="1"/>
</dbReference>
<proteinExistence type="predicted"/>
<dbReference type="PANTHER" id="PTHR38926:SF72">
    <property type="entry name" value="IM:7136021-RELATED"/>
    <property type="match status" value="1"/>
</dbReference>
<reference evidence="2" key="2">
    <citation type="submission" date="2023-02" db="EMBL/GenBank/DDBJ databases">
        <authorList>
            <consortium name="DOE Joint Genome Institute"/>
            <person name="Mondo S.J."/>
            <person name="Chang Y."/>
            <person name="Wang Y."/>
            <person name="Ahrendt S."/>
            <person name="Andreopoulos W."/>
            <person name="Barry K."/>
            <person name="Beard J."/>
            <person name="Benny G.L."/>
            <person name="Blankenship S."/>
            <person name="Bonito G."/>
            <person name="Cuomo C."/>
            <person name="Desiro A."/>
            <person name="Gervers K.A."/>
            <person name="Hundley H."/>
            <person name="Kuo A."/>
            <person name="LaButti K."/>
            <person name="Lang B.F."/>
            <person name="Lipzen A."/>
            <person name="O'Donnell K."/>
            <person name="Pangilinan J."/>
            <person name="Reynolds N."/>
            <person name="Sandor L."/>
            <person name="Smith M.W."/>
            <person name="Tsang A."/>
            <person name="Grigoriev I.V."/>
            <person name="Stajich J.E."/>
            <person name="Spatafora J.W."/>
        </authorList>
    </citation>
    <scope>NUCLEOTIDE SEQUENCE</scope>
    <source>
        <strain evidence="2">RSA 2281</strain>
    </source>
</reference>
<dbReference type="EMBL" id="JAIXMP010000049">
    <property type="protein sequence ID" value="KAI9245884.1"/>
    <property type="molecule type" value="Genomic_DNA"/>
</dbReference>
<gene>
    <name evidence="2" type="ORF">BDA99DRAFT_543531</name>
</gene>
<name>A0AAD5P863_9FUNG</name>
<comment type="caution">
    <text evidence="2">The sequence shown here is derived from an EMBL/GenBank/DDBJ whole genome shotgun (WGS) entry which is preliminary data.</text>
</comment>
<feature type="domain" description="F-box" evidence="1">
    <location>
        <begin position="15"/>
        <end position="63"/>
    </location>
</feature>
<evidence type="ECO:0000259" key="1">
    <source>
        <dbReference type="PROSITE" id="PS50181"/>
    </source>
</evidence>
<dbReference type="AlphaFoldDB" id="A0AAD5P863"/>
<sequence>MAIEFNGEFSIEDNVMFFYQLPSDIILEIFTRLTPSDSLRCMQVCRAWYNLIPQYAKGAWSTMQLYGSRRSILKNRVWLQFLGKHVKHVTLTRFREKNLYTILQLLIKHGCLNIQRITFKKCSTAKQETFLPLLRQLGTYITELKLEQHVSNSSFDYVFQTCPNLKRFKFDASTHAYTLHQVYSNDPVISMVAPAQRLQQQHHFFDHQTGQYQFEQLTDLNLYCGMDFQFRLEPLLKKCPNLRSFRLCASLHTTHRGRSRNGAMPNDLDMVLYWCPKLVYFDIYTDYFRNDDGRVDINDYLRKYVFDPLYDSYQCRYTEKNNNRITASTTQQRQSSLATTDSTLGNLQYFSTYGLNKYDPIKLSPVFNRHAPSLKHLVLGYIGQITDIFNPNNTPTLLETGWSSIFRNFSLQVAPHLQTLVLEGIPFQRNVIIALETMLNHCSSLETLVIRSTSLVLINFSQFFEQYWSHIRYLELDRVNMILGHDDDDSVQLTPQQQQQQQFNIREIRLIRASNITFNLLTSMISFPCPSLKRIDAVLHPERSSESDMCQFARMLGQNASELERLRIANVRIMPPAFFKGLCNISTLCRFSTYATSSGPIRVDAAGFTQMLDKCASLKTVVMDRVKFNATVSRDFEIISKNINYFTEQQLDTDFNYNFNDVFREHPFLNNTFYEAQRPYFHSGGLYLNRY</sequence>
<dbReference type="SUPFAM" id="SSF81383">
    <property type="entry name" value="F-box domain"/>
    <property type="match status" value="1"/>
</dbReference>
<dbReference type="SUPFAM" id="SSF52047">
    <property type="entry name" value="RNI-like"/>
    <property type="match status" value="1"/>
</dbReference>
<dbReference type="Gene3D" id="3.80.10.10">
    <property type="entry name" value="Ribonuclease Inhibitor"/>
    <property type="match status" value="2"/>
</dbReference>
<dbReference type="PANTHER" id="PTHR38926">
    <property type="entry name" value="F-BOX DOMAIN CONTAINING PROTEIN, EXPRESSED"/>
    <property type="match status" value="1"/>
</dbReference>
<dbReference type="InterPro" id="IPR032675">
    <property type="entry name" value="LRR_dom_sf"/>
</dbReference>
<dbReference type="PROSITE" id="PS50181">
    <property type="entry name" value="FBOX"/>
    <property type="match status" value="1"/>
</dbReference>
<dbReference type="InterPro" id="IPR001810">
    <property type="entry name" value="F-box_dom"/>
</dbReference>
<reference evidence="2" key="1">
    <citation type="journal article" date="2022" name="IScience">
        <title>Evolution of zygomycete secretomes and the origins of terrestrial fungal ecologies.</title>
        <authorList>
            <person name="Chang Y."/>
            <person name="Wang Y."/>
            <person name="Mondo S."/>
            <person name="Ahrendt S."/>
            <person name="Andreopoulos W."/>
            <person name="Barry K."/>
            <person name="Beard J."/>
            <person name="Benny G.L."/>
            <person name="Blankenship S."/>
            <person name="Bonito G."/>
            <person name="Cuomo C."/>
            <person name="Desiro A."/>
            <person name="Gervers K.A."/>
            <person name="Hundley H."/>
            <person name="Kuo A."/>
            <person name="LaButti K."/>
            <person name="Lang B.F."/>
            <person name="Lipzen A."/>
            <person name="O'Donnell K."/>
            <person name="Pangilinan J."/>
            <person name="Reynolds N."/>
            <person name="Sandor L."/>
            <person name="Smith M.E."/>
            <person name="Tsang A."/>
            <person name="Grigoriev I.V."/>
            <person name="Stajich J.E."/>
            <person name="Spatafora J.W."/>
        </authorList>
    </citation>
    <scope>NUCLEOTIDE SEQUENCE</scope>
    <source>
        <strain evidence="2">RSA 2281</strain>
    </source>
</reference>
<dbReference type="Pfam" id="PF12937">
    <property type="entry name" value="F-box-like"/>
    <property type="match status" value="1"/>
</dbReference>
<dbReference type="Gene3D" id="1.20.1280.50">
    <property type="match status" value="1"/>
</dbReference>
<keyword evidence="3" id="KW-1185">Reference proteome</keyword>
<organism evidence="2 3">
    <name type="scientific">Phascolomyces articulosus</name>
    <dbReference type="NCBI Taxonomy" id="60185"/>
    <lineage>
        <taxon>Eukaryota</taxon>
        <taxon>Fungi</taxon>
        <taxon>Fungi incertae sedis</taxon>
        <taxon>Mucoromycota</taxon>
        <taxon>Mucoromycotina</taxon>
        <taxon>Mucoromycetes</taxon>
        <taxon>Mucorales</taxon>
        <taxon>Lichtheimiaceae</taxon>
        <taxon>Phascolomyces</taxon>
    </lineage>
</organism>
<evidence type="ECO:0000313" key="2">
    <source>
        <dbReference type="EMBL" id="KAI9245884.1"/>
    </source>
</evidence>
<dbReference type="CDD" id="cd09917">
    <property type="entry name" value="F-box_SF"/>
    <property type="match status" value="1"/>
</dbReference>
<accession>A0AAD5P863</accession>
<protein>
    <recommendedName>
        <fullName evidence="1">F-box domain-containing protein</fullName>
    </recommendedName>
</protein>